<protein>
    <submittedName>
        <fullName evidence="2">2OG-Fe(II) oxygenase</fullName>
    </submittedName>
</protein>
<evidence type="ECO:0000313" key="3">
    <source>
        <dbReference type="Proteomes" id="UP001241110"/>
    </source>
</evidence>
<dbReference type="PANTHER" id="PTHR12117">
    <property type="entry name" value="HISTONE ACETYLTRANSFERASE COMPLEX"/>
    <property type="match status" value="1"/>
</dbReference>
<dbReference type="InterPro" id="IPR044862">
    <property type="entry name" value="Pro_4_hyd_alph_FE2OG_OXY"/>
</dbReference>
<dbReference type="GO" id="GO:0031543">
    <property type="term" value="F:peptidyl-proline dioxygenase activity"/>
    <property type="evidence" value="ECO:0007669"/>
    <property type="project" value="TreeGrafter"/>
</dbReference>
<comment type="caution">
    <text evidence="2">The sequence shown here is derived from an EMBL/GenBank/DDBJ whole genome shotgun (WGS) entry which is preliminary data.</text>
</comment>
<gene>
    <name evidence="2" type="ORF">QNI16_13555</name>
</gene>
<proteinExistence type="predicted"/>
<evidence type="ECO:0000259" key="1">
    <source>
        <dbReference type="Pfam" id="PF13640"/>
    </source>
</evidence>
<dbReference type="GO" id="GO:0005737">
    <property type="term" value="C:cytoplasm"/>
    <property type="evidence" value="ECO:0007669"/>
    <property type="project" value="TreeGrafter"/>
</dbReference>
<dbReference type="Pfam" id="PF13640">
    <property type="entry name" value="2OG-FeII_Oxy_3"/>
    <property type="match status" value="1"/>
</dbReference>
<dbReference type="Proteomes" id="UP001241110">
    <property type="component" value="Unassembled WGS sequence"/>
</dbReference>
<accession>A0AAE3U9A7</accession>
<dbReference type="Gene3D" id="2.60.120.620">
    <property type="entry name" value="q2cbj1_9rhob like domain"/>
    <property type="match status" value="1"/>
</dbReference>
<reference evidence="2" key="1">
    <citation type="submission" date="2023-05" db="EMBL/GenBank/DDBJ databases">
        <authorList>
            <person name="Zhang X."/>
        </authorList>
    </citation>
    <scope>NUCLEOTIDE SEQUENCE</scope>
    <source>
        <strain evidence="2">YF14B1</strain>
    </source>
</reference>
<organism evidence="2 3">
    <name type="scientific">Xanthocytophaga flava</name>
    <dbReference type="NCBI Taxonomy" id="3048013"/>
    <lineage>
        <taxon>Bacteria</taxon>
        <taxon>Pseudomonadati</taxon>
        <taxon>Bacteroidota</taxon>
        <taxon>Cytophagia</taxon>
        <taxon>Cytophagales</taxon>
        <taxon>Rhodocytophagaceae</taxon>
        <taxon>Xanthocytophaga</taxon>
    </lineage>
</organism>
<dbReference type="InterPro" id="IPR051842">
    <property type="entry name" value="uS12_prolyl_hydroxylase"/>
</dbReference>
<dbReference type="EMBL" id="JASJOS010000005">
    <property type="protein sequence ID" value="MDJ1481519.1"/>
    <property type="molecule type" value="Genomic_DNA"/>
</dbReference>
<evidence type="ECO:0000313" key="2">
    <source>
        <dbReference type="EMBL" id="MDJ1481519.1"/>
    </source>
</evidence>
<dbReference type="RefSeq" id="WP_313979392.1">
    <property type="nucleotide sequence ID" value="NZ_JASJOS010000005.1"/>
</dbReference>
<sequence length="264" mass="30597">MELINPIYTDAAKVEKLAAEFQTSKPYKHLVLDNFFRQEVADKLYENFPSVEKLTKHWKGMNENKSEGSNFSDFDPIFTQVRNEIMSPEFAQWMEKVTGIKGVFVTDDSLGTGLHQGSDGSFLDIHVDFNIHHVKNVYRRLNFLVYLNKNWKEEYGGGMEMWNADMTKMEKVVMPILNRVLIFETSEISYHGYSKITLPLGETRKSFYTYFYTPITDPTILNKYHDTIFKPKPGDSTLKKVGTNTKETLKNFIKGQLKRAGVKF</sequence>
<dbReference type="AlphaFoldDB" id="A0AAE3U9A7"/>
<dbReference type="PANTHER" id="PTHR12117:SF0">
    <property type="entry name" value="PROLYL 3-HYDROXYLASE OGFOD1"/>
    <property type="match status" value="1"/>
</dbReference>
<dbReference type="GO" id="GO:0006449">
    <property type="term" value="P:regulation of translational termination"/>
    <property type="evidence" value="ECO:0007669"/>
    <property type="project" value="TreeGrafter"/>
</dbReference>
<name>A0AAE3U9A7_9BACT</name>
<feature type="domain" description="Prolyl 4-hydroxylase alpha subunit Fe(2+) 2OG dioxygenase" evidence="1">
    <location>
        <begin position="115"/>
        <end position="212"/>
    </location>
</feature>